<evidence type="ECO:0000256" key="1">
    <source>
        <dbReference type="SAM" id="MobiDB-lite"/>
    </source>
</evidence>
<proteinExistence type="predicted"/>
<reference evidence="2 3" key="1">
    <citation type="submission" date="2016-03" db="EMBL/GenBank/DDBJ databases">
        <authorList>
            <person name="Ploux O."/>
        </authorList>
    </citation>
    <scope>NUCLEOTIDE SEQUENCE [LARGE SCALE GENOMIC DNA]</scope>
    <source>
        <strain evidence="2 3">BER2</strain>
    </source>
</reference>
<protein>
    <recommendedName>
        <fullName evidence="4">Protein containing CheY-like receiver</fullName>
    </recommendedName>
</protein>
<organism evidence="2 3">
    <name type="scientific">Bdellovibrio bacteriovorus</name>
    <dbReference type="NCBI Taxonomy" id="959"/>
    <lineage>
        <taxon>Bacteria</taxon>
        <taxon>Pseudomonadati</taxon>
        <taxon>Bdellovibrionota</taxon>
        <taxon>Bdellovibrionia</taxon>
        <taxon>Bdellovibrionales</taxon>
        <taxon>Pseudobdellovibrionaceae</taxon>
        <taxon>Bdellovibrio</taxon>
    </lineage>
</organism>
<dbReference type="SUPFAM" id="SSF52172">
    <property type="entry name" value="CheY-like"/>
    <property type="match status" value="1"/>
</dbReference>
<feature type="region of interest" description="Disordered" evidence="1">
    <location>
        <begin position="206"/>
        <end position="225"/>
    </location>
</feature>
<accession>A0A150WUP0</accession>
<evidence type="ECO:0000313" key="3">
    <source>
        <dbReference type="Proteomes" id="UP000075391"/>
    </source>
</evidence>
<dbReference type="EMBL" id="LUKF01000002">
    <property type="protein sequence ID" value="KYG70205.1"/>
    <property type="molecule type" value="Genomic_DNA"/>
</dbReference>
<dbReference type="AlphaFoldDB" id="A0A150WUP0"/>
<dbReference type="InterPro" id="IPR011006">
    <property type="entry name" value="CheY-like_superfamily"/>
</dbReference>
<evidence type="ECO:0008006" key="4">
    <source>
        <dbReference type="Google" id="ProtNLM"/>
    </source>
</evidence>
<dbReference type="RefSeq" id="WP_063242696.1">
    <property type="nucleotide sequence ID" value="NZ_LUKF01000002.1"/>
</dbReference>
<sequence length="348" mass="38019">MNKILLVYEDYADLMSVESTLKKVGFDVIGLSSEYAIAEQMLAFNPDLVVGNGKGGKVSSLGVGKRLKEMTRWQGKSVLIFPANFKPNPQELIRIRVDMILEAPVAPLRLVQVIGKILGHDEAVLLERLNKAMHVESPQKTGGSSVVGGKTGTENEAIYVKGVVPDAAPEGSSDASLQSERIQEESQQFPLSPEEETKKFSFKFGDRMSEASSEKTSASSEESAFPDVDLKALERELLGGGAPEVERVDVLDNTTAQEDSVAVSGSADVDPEIQAKAKADLQKAEEGLKDRVSKYSNIVADVKVSPKSTVTRVEARRRQRELATHWDGQNLSDLDKLRQEFAKALFKK</sequence>
<evidence type="ECO:0000313" key="2">
    <source>
        <dbReference type="EMBL" id="KYG70205.1"/>
    </source>
</evidence>
<comment type="caution">
    <text evidence="2">The sequence shown here is derived from an EMBL/GenBank/DDBJ whole genome shotgun (WGS) entry which is preliminary data.</text>
</comment>
<gene>
    <name evidence="2" type="ORF">AZI85_13720</name>
</gene>
<dbReference type="OrthoDB" id="5292232at2"/>
<feature type="compositionally biased region" description="Polar residues" evidence="1">
    <location>
        <begin position="173"/>
        <end position="190"/>
    </location>
</feature>
<feature type="compositionally biased region" description="Low complexity" evidence="1">
    <location>
        <begin position="214"/>
        <end position="223"/>
    </location>
</feature>
<dbReference type="Proteomes" id="UP000075391">
    <property type="component" value="Unassembled WGS sequence"/>
</dbReference>
<name>A0A150WUP0_BDEBC</name>
<feature type="region of interest" description="Disordered" evidence="1">
    <location>
        <begin position="168"/>
        <end position="196"/>
    </location>
</feature>